<dbReference type="Pfam" id="PF00892">
    <property type="entry name" value="EamA"/>
    <property type="match status" value="2"/>
</dbReference>
<comment type="caution">
    <text evidence="4">The sequence shown here is derived from an EMBL/GenBank/DDBJ whole genome shotgun (WGS) entry which is preliminary data.</text>
</comment>
<evidence type="ECO:0000259" key="3">
    <source>
        <dbReference type="Pfam" id="PF00892"/>
    </source>
</evidence>
<feature type="domain" description="EamA" evidence="3">
    <location>
        <begin position="3"/>
        <end position="132"/>
    </location>
</feature>
<feature type="transmembrane region" description="Helical" evidence="2">
    <location>
        <begin position="154"/>
        <end position="171"/>
    </location>
</feature>
<feature type="transmembrane region" description="Helical" evidence="2">
    <location>
        <begin position="183"/>
        <end position="207"/>
    </location>
</feature>
<name>A0ABU2BRF1_9ACTN</name>
<keyword evidence="2" id="KW-1133">Transmembrane helix</keyword>
<feature type="transmembrane region" description="Helical" evidence="2">
    <location>
        <begin position="116"/>
        <end position="134"/>
    </location>
</feature>
<comment type="similarity">
    <text evidence="1">Belongs to the EamA transporter family.</text>
</comment>
<keyword evidence="2" id="KW-0472">Membrane</keyword>
<dbReference type="InterPro" id="IPR037185">
    <property type="entry name" value="EmrE-like"/>
</dbReference>
<evidence type="ECO:0000256" key="1">
    <source>
        <dbReference type="ARBA" id="ARBA00007362"/>
    </source>
</evidence>
<evidence type="ECO:0000256" key="2">
    <source>
        <dbReference type="SAM" id="Phobius"/>
    </source>
</evidence>
<evidence type="ECO:0000313" key="4">
    <source>
        <dbReference type="EMBL" id="MDR7361188.1"/>
    </source>
</evidence>
<accession>A0ABU2BRF1</accession>
<keyword evidence="2" id="KW-0812">Transmembrane</keyword>
<dbReference type="EMBL" id="JAVDYG010000001">
    <property type="protein sequence ID" value="MDR7361188.1"/>
    <property type="molecule type" value="Genomic_DNA"/>
</dbReference>
<dbReference type="InterPro" id="IPR000620">
    <property type="entry name" value="EamA_dom"/>
</dbReference>
<feature type="transmembrane region" description="Helical" evidence="2">
    <location>
        <begin position="89"/>
        <end position="109"/>
    </location>
</feature>
<dbReference type="SUPFAM" id="SSF103481">
    <property type="entry name" value="Multidrug resistance efflux transporter EmrE"/>
    <property type="match status" value="2"/>
</dbReference>
<reference evidence="4 5" key="1">
    <citation type="submission" date="2023-07" db="EMBL/GenBank/DDBJ databases">
        <title>Sequencing the genomes of 1000 actinobacteria strains.</title>
        <authorList>
            <person name="Klenk H.-P."/>
        </authorList>
    </citation>
    <scope>NUCLEOTIDE SEQUENCE [LARGE SCALE GENOMIC DNA]</scope>
    <source>
        <strain evidence="4 5">DSM 19426</strain>
    </source>
</reference>
<feature type="domain" description="EamA" evidence="3">
    <location>
        <begin position="152"/>
        <end position="282"/>
    </location>
</feature>
<gene>
    <name evidence="4" type="ORF">J2S63_000741</name>
</gene>
<proteinExistence type="inferred from homology"/>
<feature type="transmembrane region" description="Helical" evidence="2">
    <location>
        <begin position="267"/>
        <end position="284"/>
    </location>
</feature>
<dbReference type="RefSeq" id="WP_310298769.1">
    <property type="nucleotide sequence ID" value="NZ_BAAAPS010000014.1"/>
</dbReference>
<evidence type="ECO:0000313" key="5">
    <source>
        <dbReference type="Proteomes" id="UP001183648"/>
    </source>
</evidence>
<sequence>MTTVLLALASAAAYGASDFVGGVVSRRTPAWGVAFAVQLTSALAVLGVALARPHGLTTPDLLWGLMGGVGSGVGIAFLFRGFAAGRMSVVAPLSAVGAAVVPVAVGLLTGERPGPLVLAGLAVAVPGIWLVSVGERAPGEVGADAPRSASDSGILDGVLAGLGFSATFIGLGRLGDDPGLWPLVASQTMSAVTVVVLATALGSRLFPLDRAAWRAWPGGPLGSLALVLYQASTAAGLLTVAVVVTSLYPAMTILLAVLLLKEHISRPQTLGLILCGVCVALVAAG</sequence>
<feature type="transmembrane region" description="Helical" evidence="2">
    <location>
        <begin position="31"/>
        <end position="50"/>
    </location>
</feature>
<feature type="transmembrane region" description="Helical" evidence="2">
    <location>
        <begin position="62"/>
        <end position="83"/>
    </location>
</feature>
<keyword evidence="5" id="KW-1185">Reference proteome</keyword>
<dbReference type="Proteomes" id="UP001183648">
    <property type="component" value="Unassembled WGS sequence"/>
</dbReference>
<feature type="transmembrane region" description="Helical" evidence="2">
    <location>
        <begin position="227"/>
        <end position="260"/>
    </location>
</feature>
<organism evidence="4 5">
    <name type="scientific">Nocardioides marmoribigeumensis</name>
    <dbReference type="NCBI Taxonomy" id="433649"/>
    <lineage>
        <taxon>Bacteria</taxon>
        <taxon>Bacillati</taxon>
        <taxon>Actinomycetota</taxon>
        <taxon>Actinomycetes</taxon>
        <taxon>Propionibacteriales</taxon>
        <taxon>Nocardioidaceae</taxon>
        <taxon>Nocardioides</taxon>
    </lineage>
</organism>
<protein>
    <submittedName>
        <fullName evidence="4">Drug/metabolite transporter (DMT)-like permease</fullName>
    </submittedName>
</protein>